<sequence length="92" mass="10285">MFKWIEHVSNKFQVSRAFNIEYMLHPKCLKVKMGSSILTVWFGGCYGVMRVLGCAVVVRAYGRPSPESLRSSVSGRIQSREGGERPACDVVC</sequence>
<protein>
    <submittedName>
        <fullName evidence="2">Uncharacterized protein</fullName>
    </submittedName>
</protein>
<accession>A0A9K3HA71</accession>
<feature type="compositionally biased region" description="Basic and acidic residues" evidence="1">
    <location>
        <begin position="78"/>
        <end position="92"/>
    </location>
</feature>
<dbReference type="Proteomes" id="UP000215914">
    <property type="component" value="Unassembled WGS sequence"/>
</dbReference>
<proteinExistence type="predicted"/>
<keyword evidence="3" id="KW-1185">Reference proteome</keyword>
<evidence type="ECO:0000256" key="1">
    <source>
        <dbReference type="SAM" id="MobiDB-lite"/>
    </source>
</evidence>
<organism evidence="2 3">
    <name type="scientific">Helianthus annuus</name>
    <name type="common">Common sunflower</name>
    <dbReference type="NCBI Taxonomy" id="4232"/>
    <lineage>
        <taxon>Eukaryota</taxon>
        <taxon>Viridiplantae</taxon>
        <taxon>Streptophyta</taxon>
        <taxon>Embryophyta</taxon>
        <taxon>Tracheophyta</taxon>
        <taxon>Spermatophyta</taxon>
        <taxon>Magnoliopsida</taxon>
        <taxon>eudicotyledons</taxon>
        <taxon>Gunneridae</taxon>
        <taxon>Pentapetalae</taxon>
        <taxon>asterids</taxon>
        <taxon>campanulids</taxon>
        <taxon>Asterales</taxon>
        <taxon>Asteraceae</taxon>
        <taxon>Asteroideae</taxon>
        <taxon>Heliantheae alliance</taxon>
        <taxon>Heliantheae</taxon>
        <taxon>Helianthus</taxon>
    </lineage>
</organism>
<dbReference type="Gramene" id="mRNA:HanXRQr2_Chr14g0664981">
    <property type="protein sequence ID" value="mRNA:HanXRQr2_Chr14g0664981"/>
    <property type="gene ID" value="HanXRQr2_Chr14g0664981"/>
</dbReference>
<reference evidence="2" key="2">
    <citation type="submission" date="2020-06" db="EMBL/GenBank/DDBJ databases">
        <title>Helianthus annuus Genome sequencing and assembly Release 2.</title>
        <authorList>
            <person name="Gouzy J."/>
            <person name="Langlade N."/>
            <person name="Munos S."/>
        </authorList>
    </citation>
    <scope>NUCLEOTIDE SEQUENCE</scope>
    <source>
        <tissue evidence="2">Leaves</tissue>
    </source>
</reference>
<gene>
    <name evidence="2" type="ORF">HanXRQr2_Chr14g0664981</name>
</gene>
<dbReference type="AlphaFoldDB" id="A0A9K3HA71"/>
<evidence type="ECO:0000313" key="2">
    <source>
        <dbReference type="EMBL" id="KAF5770934.1"/>
    </source>
</evidence>
<feature type="region of interest" description="Disordered" evidence="1">
    <location>
        <begin position="70"/>
        <end position="92"/>
    </location>
</feature>
<name>A0A9K3HA71_HELAN</name>
<reference evidence="2" key="1">
    <citation type="journal article" date="2017" name="Nature">
        <title>The sunflower genome provides insights into oil metabolism, flowering and Asterid evolution.</title>
        <authorList>
            <person name="Badouin H."/>
            <person name="Gouzy J."/>
            <person name="Grassa C.J."/>
            <person name="Murat F."/>
            <person name="Staton S.E."/>
            <person name="Cottret L."/>
            <person name="Lelandais-Briere C."/>
            <person name="Owens G.L."/>
            <person name="Carrere S."/>
            <person name="Mayjonade B."/>
            <person name="Legrand L."/>
            <person name="Gill N."/>
            <person name="Kane N.C."/>
            <person name="Bowers J.E."/>
            <person name="Hubner S."/>
            <person name="Bellec A."/>
            <person name="Berard A."/>
            <person name="Berges H."/>
            <person name="Blanchet N."/>
            <person name="Boniface M.C."/>
            <person name="Brunel D."/>
            <person name="Catrice O."/>
            <person name="Chaidir N."/>
            <person name="Claudel C."/>
            <person name="Donnadieu C."/>
            <person name="Faraut T."/>
            <person name="Fievet G."/>
            <person name="Helmstetter N."/>
            <person name="King M."/>
            <person name="Knapp S.J."/>
            <person name="Lai Z."/>
            <person name="Le Paslier M.C."/>
            <person name="Lippi Y."/>
            <person name="Lorenzon L."/>
            <person name="Mandel J.R."/>
            <person name="Marage G."/>
            <person name="Marchand G."/>
            <person name="Marquand E."/>
            <person name="Bret-Mestries E."/>
            <person name="Morien E."/>
            <person name="Nambeesan S."/>
            <person name="Nguyen T."/>
            <person name="Pegot-Espagnet P."/>
            <person name="Pouilly N."/>
            <person name="Raftis F."/>
            <person name="Sallet E."/>
            <person name="Schiex T."/>
            <person name="Thomas J."/>
            <person name="Vandecasteele C."/>
            <person name="Vares D."/>
            <person name="Vear F."/>
            <person name="Vautrin S."/>
            <person name="Crespi M."/>
            <person name="Mangin B."/>
            <person name="Burke J.M."/>
            <person name="Salse J."/>
            <person name="Munos S."/>
            <person name="Vincourt P."/>
            <person name="Rieseberg L.H."/>
            <person name="Langlade N.B."/>
        </authorList>
    </citation>
    <scope>NUCLEOTIDE SEQUENCE</scope>
    <source>
        <tissue evidence="2">Leaves</tissue>
    </source>
</reference>
<dbReference type="EMBL" id="MNCJ02000329">
    <property type="protein sequence ID" value="KAF5770934.1"/>
    <property type="molecule type" value="Genomic_DNA"/>
</dbReference>
<comment type="caution">
    <text evidence="2">The sequence shown here is derived from an EMBL/GenBank/DDBJ whole genome shotgun (WGS) entry which is preliminary data.</text>
</comment>
<evidence type="ECO:0000313" key="3">
    <source>
        <dbReference type="Proteomes" id="UP000215914"/>
    </source>
</evidence>